<dbReference type="PANTHER" id="PTHR44757">
    <property type="entry name" value="DIGUANYLATE CYCLASE DGCP"/>
    <property type="match status" value="1"/>
</dbReference>
<keyword evidence="1" id="KW-0812">Transmembrane</keyword>
<dbReference type="CDD" id="cd01949">
    <property type="entry name" value="GGDEF"/>
    <property type="match status" value="1"/>
</dbReference>
<reference evidence="4 5" key="1">
    <citation type="submission" date="2019-01" db="EMBL/GenBank/DDBJ databases">
        <title>Vibrio BEI176 sp. nov, a marine bacterium isolated from China: eastern marignal seas.</title>
        <authorList>
            <person name="Li B."/>
        </authorList>
    </citation>
    <scope>NUCLEOTIDE SEQUENCE [LARGE SCALE GENOMIC DNA]</scope>
    <source>
        <strain evidence="4 5">BEI176</strain>
    </source>
</reference>
<dbReference type="EMBL" id="SATR01000033">
    <property type="protein sequence ID" value="TFH90194.1"/>
    <property type="molecule type" value="Genomic_DNA"/>
</dbReference>
<dbReference type="OrthoDB" id="9804951at2"/>
<gene>
    <name evidence="4" type="ORF">ELS82_18260</name>
</gene>
<evidence type="ECO:0000313" key="5">
    <source>
        <dbReference type="Proteomes" id="UP000297753"/>
    </source>
</evidence>
<organism evidence="4 5">
    <name type="scientific">Vibrio ouci</name>
    <dbReference type="NCBI Taxonomy" id="2499078"/>
    <lineage>
        <taxon>Bacteria</taxon>
        <taxon>Pseudomonadati</taxon>
        <taxon>Pseudomonadota</taxon>
        <taxon>Gammaproteobacteria</taxon>
        <taxon>Vibrionales</taxon>
        <taxon>Vibrionaceae</taxon>
        <taxon>Vibrio</taxon>
    </lineage>
</organism>
<dbReference type="InterPro" id="IPR029787">
    <property type="entry name" value="Nucleotide_cyclase"/>
</dbReference>
<dbReference type="Gene3D" id="3.30.70.270">
    <property type="match status" value="1"/>
</dbReference>
<dbReference type="AlphaFoldDB" id="A0A4Y8WBK9"/>
<proteinExistence type="predicted"/>
<dbReference type="Gene3D" id="3.20.20.450">
    <property type="entry name" value="EAL domain"/>
    <property type="match status" value="1"/>
</dbReference>
<keyword evidence="5" id="KW-1185">Reference proteome</keyword>
<dbReference type="InterPro" id="IPR035919">
    <property type="entry name" value="EAL_sf"/>
</dbReference>
<dbReference type="PROSITE" id="PS50887">
    <property type="entry name" value="GGDEF"/>
    <property type="match status" value="1"/>
</dbReference>
<dbReference type="CDD" id="cd01948">
    <property type="entry name" value="EAL"/>
    <property type="match status" value="1"/>
</dbReference>
<dbReference type="SMART" id="SM00052">
    <property type="entry name" value="EAL"/>
    <property type="match status" value="1"/>
</dbReference>
<evidence type="ECO:0000259" key="3">
    <source>
        <dbReference type="PROSITE" id="PS50887"/>
    </source>
</evidence>
<feature type="domain" description="EAL" evidence="2">
    <location>
        <begin position="494"/>
        <end position="746"/>
    </location>
</feature>
<feature type="transmembrane region" description="Helical" evidence="1">
    <location>
        <begin position="290"/>
        <end position="312"/>
    </location>
</feature>
<feature type="domain" description="GGDEF" evidence="3">
    <location>
        <begin position="354"/>
        <end position="485"/>
    </location>
</feature>
<dbReference type="SMART" id="SM00267">
    <property type="entry name" value="GGDEF"/>
    <property type="match status" value="1"/>
</dbReference>
<dbReference type="CDD" id="cd18773">
    <property type="entry name" value="PDC1_HK_sensor"/>
    <property type="match status" value="1"/>
</dbReference>
<comment type="caution">
    <text evidence="4">The sequence shown here is derived from an EMBL/GenBank/DDBJ whole genome shotgun (WGS) entry which is preliminary data.</text>
</comment>
<dbReference type="InterPro" id="IPR043128">
    <property type="entry name" value="Rev_trsase/Diguanyl_cyclase"/>
</dbReference>
<dbReference type="Pfam" id="PF00990">
    <property type="entry name" value="GGDEF"/>
    <property type="match status" value="1"/>
</dbReference>
<dbReference type="InterPro" id="IPR001633">
    <property type="entry name" value="EAL_dom"/>
</dbReference>
<dbReference type="SUPFAM" id="SSF55073">
    <property type="entry name" value="Nucleotide cyclase"/>
    <property type="match status" value="1"/>
</dbReference>
<evidence type="ECO:0000256" key="1">
    <source>
        <dbReference type="SAM" id="Phobius"/>
    </source>
</evidence>
<sequence length="747" mass="84707">MANKPKTIWTLHRVVVFISVFLLIFITKNLWNSTVESTIQTQSTQVELFSNSLSSLIDNEDRILEVAGEQAIHNIQSGAPIEESIEIFDGLISDSGDMTAIRLMDLEGHSLVASSNIPFSNKSGLSDFKNSPLWQNFVETIESDRLVVGRTYYSDNLASYFIPFRKAIRNIKGDPVAVITGAVSLNNTGLINDSLLLGPHNIFKVVRNDGYAQMELPAPKTGYGNKIGVANKTDLADELEALKAGRNNGTIQSFYVQHRNTLYVGVTKYIPEQKLWVVSKVNQHYIFEQFLPSFIYIFGVFCALQWFIYVLIKRIYQSDKERRKELLYQANHDFLTGLPNRYYSLKQEKPWMNKRFALLYIDLDKFKVINDTYGHSSGDKLLVELAKRVDRLKPVGSLFVREAGDEFLLICEQSQVQNIDLFCRGLLEAISQPYQLENTQYVITASIGVALYPQHTESVNLVKRLADIAVLKAKSQRNTYCVFTPDMEQEHQQEALIEQRLRVALADESFRIQFQPQYRNGRIWGIEALARWNDDELGFVSPDKFIAIAESTGLMPQLGKLLLKKALLESLRLQKASNTRLQTAINISIIQFMEIDFVSYLTTLILDHQVDPSSITLELTESVLIEDLPAVQSKCEAIKQLGFELSLDDFGTGYSSLNVLHQLPVDELKIDRAFMQNLLNDKKCQSLVKSIISIGQSLEVRIVAEGVEDFEQVATITNYGAHVMQGYYYSRPLDVEALIQKLKERAA</sequence>
<dbReference type="Pfam" id="PF00563">
    <property type="entry name" value="EAL"/>
    <property type="match status" value="1"/>
</dbReference>
<accession>A0A4Y8WBK9</accession>
<evidence type="ECO:0000313" key="4">
    <source>
        <dbReference type="EMBL" id="TFH90194.1"/>
    </source>
</evidence>
<dbReference type="NCBIfam" id="TIGR00254">
    <property type="entry name" value="GGDEF"/>
    <property type="match status" value="1"/>
</dbReference>
<keyword evidence="1" id="KW-0472">Membrane</keyword>
<dbReference type="Proteomes" id="UP000297753">
    <property type="component" value="Unassembled WGS sequence"/>
</dbReference>
<protein>
    <submittedName>
        <fullName evidence="4">EAL domain-containing protein</fullName>
    </submittedName>
</protein>
<dbReference type="PANTHER" id="PTHR44757:SF2">
    <property type="entry name" value="BIOFILM ARCHITECTURE MAINTENANCE PROTEIN MBAA"/>
    <property type="match status" value="1"/>
</dbReference>
<dbReference type="InterPro" id="IPR000160">
    <property type="entry name" value="GGDEF_dom"/>
</dbReference>
<dbReference type="PROSITE" id="PS50883">
    <property type="entry name" value="EAL"/>
    <property type="match status" value="1"/>
</dbReference>
<dbReference type="InterPro" id="IPR052155">
    <property type="entry name" value="Biofilm_reg_signaling"/>
</dbReference>
<evidence type="ECO:0000259" key="2">
    <source>
        <dbReference type="PROSITE" id="PS50883"/>
    </source>
</evidence>
<dbReference type="SUPFAM" id="SSF141868">
    <property type="entry name" value="EAL domain-like"/>
    <property type="match status" value="1"/>
</dbReference>
<keyword evidence="1" id="KW-1133">Transmembrane helix</keyword>
<name>A0A4Y8WBK9_9VIBR</name>
<feature type="transmembrane region" description="Helical" evidence="1">
    <location>
        <begin position="12"/>
        <end position="31"/>
    </location>
</feature>
<dbReference type="RefSeq" id="WP_134836747.1">
    <property type="nucleotide sequence ID" value="NZ_SATR01000033.1"/>
</dbReference>